<name>A0ABV9BEP7_9ACTN</name>
<evidence type="ECO:0000313" key="2">
    <source>
        <dbReference type="Proteomes" id="UP001595990"/>
    </source>
</evidence>
<accession>A0ABV9BEP7</accession>
<protein>
    <submittedName>
        <fullName evidence="1">Uncharacterized protein</fullName>
    </submittedName>
</protein>
<keyword evidence="2" id="KW-1185">Reference proteome</keyword>
<reference evidence="2" key="1">
    <citation type="journal article" date="2019" name="Int. J. Syst. Evol. Microbiol.">
        <title>The Global Catalogue of Microorganisms (GCM) 10K type strain sequencing project: providing services to taxonomists for standard genome sequencing and annotation.</title>
        <authorList>
            <consortium name="The Broad Institute Genomics Platform"/>
            <consortium name="The Broad Institute Genome Sequencing Center for Infectious Disease"/>
            <person name="Wu L."/>
            <person name="Ma J."/>
        </authorList>
    </citation>
    <scope>NUCLEOTIDE SEQUENCE [LARGE SCALE GENOMIC DNA]</scope>
    <source>
        <strain evidence="2">CECT 8064</strain>
    </source>
</reference>
<comment type="caution">
    <text evidence="1">The sequence shown here is derived from an EMBL/GenBank/DDBJ whole genome shotgun (WGS) entry which is preliminary data.</text>
</comment>
<dbReference type="EMBL" id="JBHSFS010000002">
    <property type="protein sequence ID" value="MFC4512498.1"/>
    <property type="molecule type" value="Genomic_DNA"/>
</dbReference>
<dbReference type="RefSeq" id="WP_417922436.1">
    <property type="nucleotide sequence ID" value="NZ_JBHSFS010000002.1"/>
</dbReference>
<organism evidence="1 2">
    <name type="scientific">Streptomyces ehimensis</name>
    <dbReference type="NCBI Taxonomy" id="68195"/>
    <lineage>
        <taxon>Bacteria</taxon>
        <taxon>Bacillati</taxon>
        <taxon>Actinomycetota</taxon>
        <taxon>Actinomycetes</taxon>
        <taxon>Kitasatosporales</taxon>
        <taxon>Streptomycetaceae</taxon>
        <taxon>Streptomyces</taxon>
    </lineage>
</organism>
<evidence type="ECO:0000313" key="1">
    <source>
        <dbReference type="EMBL" id="MFC4512498.1"/>
    </source>
</evidence>
<gene>
    <name evidence="1" type="ORF">ACFPEN_06080</name>
</gene>
<dbReference type="Proteomes" id="UP001595990">
    <property type="component" value="Unassembled WGS sequence"/>
</dbReference>
<proteinExistence type="predicted"/>
<sequence length="327" mass="34490">MRMNTGMGSRSARRSWIVVLAAAVGLVLTPARFTPSTAVAAAPSAPTASAGGSQLYTAHDASGRVTVTVFRNISSDAREIWTDQEITVGDDAMVAIGGGATAVEFPAGALLTASYPNDSRTGWIVSAKDHAIKQEYRLTTYVIGLKIAGMTRDELKNYLVYHDEGRAYGSTPSAASHLDSNTDVLLGGGFRTFWNGWGQLATGSYPSGPVEWTASSKDHLHASPGTVQSWAIGIKRNLPVGTIDPYVSRPAASQRSNHPSSTARVEPGFVMTGGGGRVASDGQGCALWSLDPSIDNSGYQTFSVRAKDHAEPGTGITWAWTMGIRLV</sequence>